<feature type="compositionally biased region" description="Low complexity" evidence="1">
    <location>
        <begin position="451"/>
        <end position="467"/>
    </location>
</feature>
<feature type="region of interest" description="Disordered" evidence="1">
    <location>
        <begin position="334"/>
        <end position="383"/>
    </location>
</feature>
<accession>A0A067PXQ4</accession>
<dbReference type="EMBL" id="KL197715">
    <property type="protein sequence ID" value="KDQ59608.1"/>
    <property type="molecule type" value="Genomic_DNA"/>
</dbReference>
<organism evidence="2 3">
    <name type="scientific">Jaapia argillacea MUCL 33604</name>
    <dbReference type="NCBI Taxonomy" id="933084"/>
    <lineage>
        <taxon>Eukaryota</taxon>
        <taxon>Fungi</taxon>
        <taxon>Dikarya</taxon>
        <taxon>Basidiomycota</taxon>
        <taxon>Agaricomycotina</taxon>
        <taxon>Agaricomycetes</taxon>
        <taxon>Agaricomycetidae</taxon>
        <taxon>Jaapiales</taxon>
        <taxon>Jaapiaceae</taxon>
        <taxon>Jaapia</taxon>
    </lineage>
</organism>
<dbReference type="Proteomes" id="UP000027265">
    <property type="component" value="Unassembled WGS sequence"/>
</dbReference>
<feature type="compositionally biased region" description="Low complexity" evidence="1">
    <location>
        <begin position="346"/>
        <end position="361"/>
    </location>
</feature>
<reference evidence="3" key="1">
    <citation type="journal article" date="2014" name="Proc. Natl. Acad. Sci. U.S.A.">
        <title>Extensive sampling of basidiomycete genomes demonstrates inadequacy of the white-rot/brown-rot paradigm for wood decay fungi.</title>
        <authorList>
            <person name="Riley R."/>
            <person name="Salamov A.A."/>
            <person name="Brown D.W."/>
            <person name="Nagy L.G."/>
            <person name="Floudas D."/>
            <person name="Held B.W."/>
            <person name="Levasseur A."/>
            <person name="Lombard V."/>
            <person name="Morin E."/>
            <person name="Otillar R."/>
            <person name="Lindquist E.A."/>
            <person name="Sun H."/>
            <person name="LaButti K.M."/>
            <person name="Schmutz J."/>
            <person name="Jabbour D."/>
            <person name="Luo H."/>
            <person name="Baker S.E."/>
            <person name="Pisabarro A.G."/>
            <person name="Walton J.D."/>
            <person name="Blanchette R.A."/>
            <person name="Henrissat B."/>
            <person name="Martin F."/>
            <person name="Cullen D."/>
            <person name="Hibbett D.S."/>
            <person name="Grigoriev I.V."/>
        </authorList>
    </citation>
    <scope>NUCLEOTIDE SEQUENCE [LARGE SCALE GENOMIC DNA]</scope>
    <source>
        <strain evidence="3">MUCL 33604</strain>
    </source>
</reference>
<gene>
    <name evidence="2" type="ORF">JAAARDRAFT_33189</name>
</gene>
<name>A0A067PXQ4_9AGAM</name>
<evidence type="ECO:0000313" key="3">
    <source>
        <dbReference type="Proteomes" id="UP000027265"/>
    </source>
</evidence>
<dbReference type="AlphaFoldDB" id="A0A067PXQ4"/>
<dbReference type="STRING" id="933084.A0A067PXQ4"/>
<evidence type="ECO:0000313" key="2">
    <source>
        <dbReference type="EMBL" id="KDQ59608.1"/>
    </source>
</evidence>
<dbReference type="InParanoid" id="A0A067PXQ4"/>
<feature type="region of interest" description="Disordered" evidence="1">
    <location>
        <begin position="176"/>
        <end position="198"/>
    </location>
</feature>
<feature type="compositionally biased region" description="Basic and acidic residues" evidence="1">
    <location>
        <begin position="182"/>
        <end position="198"/>
    </location>
</feature>
<dbReference type="OrthoDB" id="2585251at2759"/>
<proteinExistence type="predicted"/>
<feature type="compositionally biased region" description="Low complexity" evidence="1">
    <location>
        <begin position="474"/>
        <end position="486"/>
    </location>
</feature>
<protein>
    <submittedName>
        <fullName evidence="2">Uncharacterized protein</fullName>
    </submittedName>
</protein>
<feature type="compositionally biased region" description="Pro residues" evidence="1">
    <location>
        <begin position="420"/>
        <end position="429"/>
    </location>
</feature>
<dbReference type="HOGENOM" id="CLU_027591_0_0_1"/>
<keyword evidence="3" id="KW-1185">Reference proteome</keyword>
<feature type="region of interest" description="Disordered" evidence="1">
    <location>
        <begin position="417"/>
        <end position="499"/>
    </location>
</feature>
<sequence>MQLASHGARGLKGFHAPPIFSGGTPAPRSIHIPAFHPRPQPSFSTQRLISQARTFVSTFVKHLTTPGTIRAPPSAALSLSRSFNLAASQGKTIQHGFSTPVRHALVNPSLRGAPCLPKAPAVPRFVTQVGLGTARNFHSGRPIFDNLVQNVPIAGRAFVEADWGLKLKEEQNKMKMAAQKSKGKETRKTKEMMKAKEPKVKVQKEEIIEQELEHYFPSPAVPEVTTVLLVPIAPTPTSRMPLSISGSPSRLLPFDTIASIHASHETHSLRVSSLFTRLDQGKVWDRGAKCSAYGDPSGLCTVLKIEFVGWTQGMVRGIIGESGSGWCEIEEIRPKTKAEEEDETESVLSELSSLEESSTVDGSEVGYGRDPWGSPPASDIFGSTIEPSDSFVLPTLDFSSHFYATTRQSVSPPYASLPFASPPASPPAPSLQFADNDRWSDSDSDSDDSDNLSVGSSGGLSDMSSGSWVDYPTSPRSPMSNISPMSPRRPPSPGYVGSPMGSGWMAFSSNFAARMEEDPEPRMEAFW</sequence>
<evidence type="ECO:0000256" key="1">
    <source>
        <dbReference type="SAM" id="MobiDB-lite"/>
    </source>
</evidence>